<organism evidence="2 3">
    <name type="scientific">Aquatica leii</name>
    <dbReference type="NCBI Taxonomy" id="1421715"/>
    <lineage>
        <taxon>Eukaryota</taxon>
        <taxon>Metazoa</taxon>
        <taxon>Ecdysozoa</taxon>
        <taxon>Arthropoda</taxon>
        <taxon>Hexapoda</taxon>
        <taxon>Insecta</taxon>
        <taxon>Pterygota</taxon>
        <taxon>Neoptera</taxon>
        <taxon>Endopterygota</taxon>
        <taxon>Coleoptera</taxon>
        <taxon>Polyphaga</taxon>
        <taxon>Elateriformia</taxon>
        <taxon>Elateroidea</taxon>
        <taxon>Lampyridae</taxon>
        <taxon>Luciolinae</taxon>
        <taxon>Aquatica</taxon>
    </lineage>
</organism>
<reference evidence="3" key="1">
    <citation type="submission" date="2023-01" db="EMBL/GenBank/DDBJ databases">
        <title>Key to firefly adult light organ development and bioluminescence: homeobox transcription factors regulate luciferase expression and transportation to peroxisome.</title>
        <authorList>
            <person name="Fu X."/>
        </authorList>
    </citation>
    <scope>NUCLEOTIDE SEQUENCE [LARGE SCALE GENOMIC DNA]</scope>
</reference>
<dbReference type="InterPro" id="IPR020234">
    <property type="entry name" value="Mite_allergen_group-7"/>
</dbReference>
<feature type="compositionally biased region" description="Low complexity" evidence="1">
    <location>
        <begin position="121"/>
        <end position="130"/>
    </location>
</feature>
<dbReference type="EMBL" id="JARPUR010000006">
    <property type="protein sequence ID" value="KAK4874261.1"/>
    <property type="molecule type" value="Genomic_DNA"/>
</dbReference>
<dbReference type="InterPro" id="IPR038602">
    <property type="entry name" value="Mite_allergen_7_sf"/>
</dbReference>
<protein>
    <submittedName>
        <fullName evidence="2">Uncharacterized protein</fullName>
    </submittedName>
</protein>
<keyword evidence="3" id="KW-1185">Reference proteome</keyword>
<dbReference type="Gene3D" id="3.15.10.50">
    <property type="match status" value="1"/>
</dbReference>
<dbReference type="AlphaFoldDB" id="A0AAN7S748"/>
<evidence type="ECO:0000313" key="3">
    <source>
        <dbReference type="Proteomes" id="UP001353858"/>
    </source>
</evidence>
<evidence type="ECO:0000256" key="1">
    <source>
        <dbReference type="SAM" id="MobiDB-lite"/>
    </source>
</evidence>
<gene>
    <name evidence="2" type="ORF">RN001_013621</name>
</gene>
<name>A0AAN7S748_9COLE</name>
<dbReference type="InterPro" id="IPR038606">
    <property type="entry name" value="To_sf"/>
</dbReference>
<proteinExistence type="predicted"/>
<sequence>MPKALQQQSKELVSLLINYFEQEKNNGGPLLPLNCVRERVCQALQISMTTVSGISAAAKRNEVLAGPSKHRQRQQPVRSIDTFTSTAIRNAVYKMYQENFSSVPASSPKPRDAHTEEDSPDLLSSESDSESVPVGVAMAASPYSLKYGSVVSDYVYNKINERMIFKLGKKFRGPFRIVKSLENDRYEVVELTDKVKDKTFKFAHDHFIRVSEEQGNISSNSDPENQNLPVSTNIFLFTMFSSDISSELKEILQRVTPKFEENLKRAFQNEGFRRQNHKGQKTMFHPLDDVLFTVGDNIINLKNLNLQRMPDFRITSLSVNFSMLSLSVALNLGNITITGDCEVHSKNLQHLLPITRTGKIEVTLHNVVAVGRIGLFIKDDSFVTEHYDLNYSPVYVTVIVSHKEEQSELRVENEIIKQHIDETIAITFWSELKEVITGLLHAQLQTVIVEESISELLAESDVELRAHAHELALKGNRLFDSILCTAKGRIVAESARLLKTSRLDVIFKGKHPSQQQGSLEANEGYIQDLSTLSRSNDVSFYENEQEVVIYGSLNLREFNTFTTTNGYQKYKSHYGKTYAEGSIRTTIYQNKIFLKLSLSKSDEHCPTQLESFQFRSVNDIDVVVSGLGSLSWLAKDIKSWIVGKLRNDVLPMLEKRISNAFQYAIEATDCAALLID</sequence>
<evidence type="ECO:0000313" key="2">
    <source>
        <dbReference type="EMBL" id="KAK4874261.1"/>
    </source>
</evidence>
<feature type="region of interest" description="Disordered" evidence="1">
    <location>
        <begin position="102"/>
        <end position="130"/>
    </location>
</feature>
<accession>A0AAN7S748</accession>
<dbReference type="Proteomes" id="UP001353858">
    <property type="component" value="Unassembled WGS sequence"/>
</dbReference>
<comment type="caution">
    <text evidence="2">The sequence shown here is derived from an EMBL/GenBank/DDBJ whole genome shotgun (WGS) entry which is preliminary data.</text>
</comment>
<dbReference type="Gene3D" id="3.15.10.30">
    <property type="entry name" value="Haemolymph juvenile hormone binding protein"/>
    <property type="match status" value="1"/>
</dbReference>
<dbReference type="Pfam" id="PF16984">
    <property type="entry name" value="Grp7_allergen"/>
    <property type="match status" value="1"/>
</dbReference>